<reference evidence="1 2" key="1">
    <citation type="submission" date="2024-01" db="EMBL/GenBank/DDBJ databases">
        <title>Genome assemblies of Stephania.</title>
        <authorList>
            <person name="Yang L."/>
        </authorList>
    </citation>
    <scope>NUCLEOTIDE SEQUENCE [LARGE SCALE GENOMIC DNA]</scope>
    <source>
        <strain evidence="1">YNDBR</strain>
        <tissue evidence="1">Leaf</tissue>
    </source>
</reference>
<dbReference type="EMBL" id="JBBNAF010000005">
    <property type="protein sequence ID" value="KAK9143946.1"/>
    <property type="molecule type" value="Genomic_DNA"/>
</dbReference>
<sequence>MEEMEVGRELRMESSVGEGEVALEGTVMVTEKWWRETRSLASETSGVMWPTPGLARRIMCGDPHSLGLPCLSGTLEKAEEREKSLTNDTAANIL</sequence>
<evidence type="ECO:0000313" key="1">
    <source>
        <dbReference type="EMBL" id="KAK9143946.1"/>
    </source>
</evidence>
<dbReference type="Proteomes" id="UP001420932">
    <property type="component" value="Unassembled WGS sequence"/>
</dbReference>
<accession>A0AAP0K186</accession>
<organism evidence="1 2">
    <name type="scientific">Stephania yunnanensis</name>
    <dbReference type="NCBI Taxonomy" id="152371"/>
    <lineage>
        <taxon>Eukaryota</taxon>
        <taxon>Viridiplantae</taxon>
        <taxon>Streptophyta</taxon>
        <taxon>Embryophyta</taxon>
        <taxon>Tracheophyta</taxon>
        <taxon>Spermatophyta</taxon>
        <taxon>Magnoliopsida</taxon>
        <taxon>Ranunculales</taxon>
        <taxon>Menispermaceae</taxon>
        <taxon>Menispermoideae</taxon>
        <taxon>Cissampelideae</taxon>
        <taxon>Stephania</taxon>
    </lineage>
</organism>
<evidence type="ECO:0000313" key="2">
    <source>
        <dbReference type="Proteomes" id="UP001420932"/>
    </source>
</evidence>
<dbReference type="AlphaFoldDB" id="A0AAP0K186"/>
<gene>
    <name evidence="1" type="ORF">Syun_013346</name>
</gene>
<name>A0AAP0K186_9MAGN</name>
<proteinExistence type="predicted"/>
<protein>
    <submittedName>
        <fullName evidence="1">Uncharacterized protein</fullName>
    </submittedName>
</protein>
<keyword evidence="2" id="KW-1185">Reference proteome</keyword>
<comment type="caution">
    <text evidence="1">The sequence shown here is derived from an EMBL/GenBank/DDBJ whole genome shotgun (WGS) entry which is preliminary data.</text>
</comment>